<dbReference type="Proteomes" id="UP001310692">
    <property type="component" value="Unassembled WGS sequence"/>
</dbReference>
<keyword evidence="2" id="KW-1185">Reference proteome</keyword>
<reference evidence="1 2" key="1">
    <citation type="submission" date="2024-01" db="EMBL/GenBank/DDBJ databases">
        <title>Hyphobacterium bacterium isolated from marine sediment.</title>
        <authorList>
            <person name="Zhao S."/>
        </authorList>
    </citation>
    <scope>NUCLEOTIDE SEQUENCE [LARGE SCALE GENOMIC DNA]</scope>
    <source>
        <strain evidence="1 2">Y60-23</strain>
    </source>
</reference>
<dbReference type="EMBL" id="JAZDRO010000008">
    <property type="protein sequence ID" value="MEE2567705.1"/>
    <property type="molecule type" value="Genomic_DNA"/>
</dbReference>
<evidence type="ECO:0000313" key="1">
    <source>
        <dbReference type="EMBL" id="MEE2567705.1"/>
    </source>
</evidence>
<gene>
    <name evidence="1" type="ORF">V0U35_13555</name>
</gene>
<protein>
    <submittedName>
        <fullName evidence="1">Uncharacterized protein</fullName>
    </submittedName>
</protein>
<comment type="caution">
    <text evidence="1">The sequence shown here is derived from an EMBL/GenBank/DDBJ whole genome shotgun (WGS) entry which is preliminary data.</text>
</comment>
<evidence type="ECO:0000313" key="2">
    <source>
        <dbReference type="Proteomes" id="UP001310692"/>
    </source>
</evidence>
<dbReference type="RefSeq" id="WP_330197286.1">
    <property type="nucleotide sequence ID" value="NZ_JAZDRO010000008.1"/>
</dbReference>
<organism evidence="1 2">
    <name type="scientific">Hyphobacterium marinum</name>
    <dbReference type="NCBI Taxonomy" id="3116574"/>
    <lineage>
        <taxon>Bacteria</taxon>
        <taxon>Pseudomonadati</taxon>
        <taxon>Pseudomonadota</taxon>
        <taxon>Alphaproteobacteria</taxon>
        <taxon>Maricaulales</taxon>
        <taxon>Maricaulaceae</taxon>
        <taxon>Hyphobacterium</taxon>
    </lineage>
</organism>
<accession>A0ABU7M362</accession>
<sequence>MIADADRADALLLEALKTCRDRLFECGNDPDCTSRILFGAAICSLESDARTYRGMGILPKAPDHAIPLLPAFWALPYDERLAINLLHVECLPPDLAAVIRGVTPDRMRCLADAGVSRLAGQCAFHSPN</sequence>
<proteinExistence type="predicted"/>
<name>A0ABU7M362_9PROT</name>